<evidence type="ECO:0000313" key="5">
    <source>
        <dbReference type="EMBL" id="TAA73945.1"/>
    </source>
</evidence>
<evidence type="ECO:0000259" key="4">
    <source>
        <dbReference type="Pfam" id="PF18297"/>
    </source>
</evidence>
<reference evidence="5" key="1">
    <citation type="submission" date="2017-07" db="EMBL/GenBank/DDBJ databases">
        <title>The cable genome - Insights into the physiology and evolution of filamentous bacteria capable of sulfide oxidation via long distance electron transfer.</title>
        <authorList>
            <person name="Thorup C."/>
            <person name="Bjerg J.T."/>
            <person name="Schreiber L."/>
            <person name="Nielsen L.P."/>
            <person name="Kjeldsen K.U."/>
            <person name="Boesen T."/>
            <person name="Boggild A."/>
            <person name="Meysman F."/>
            <person name="Geelhoed J."/>
            <person name="Schramm A."/>
        </authorList>
    </citation>
    <scope>NUCLEOTIDE SEQUENCE [LARGE SCALE GENOMIC DNA]</scope>
    <source>
        <strain evidence="5">GS</strain>
    </source>
</reference>
<name>A0A521FYV3_9BACT</name>
<dbReference type="Proteomes" id="UP000316238">
    <property type="component" value="Unassembled WGS sequence"/>
</dbReference>
<gene>
    <name evidence="5" type="ORF">CDV28_1474</name>
</gene>
<keyword evidence="6" id="KW-1185">Reference proteome</keyword>
<organism evidence="5 6">
    <name type="scientific">Candidatus Electronema aureum</name>
    <dbReference type="NCBI Taxonomy" id="2005002"/>
    <lineage>
        <taxon>Bacteria</taxon>
        <taxon>Pseudomonadati</taxon>
        <taxon>Thermodesulfobacteriota</taxon>
        <taxon>Desulfobulbia</taxon>
        <taxon>Desulfobulbales</taxon>
        <taxon>Desulfobulbaceae</taxon>
        <taxon>Candidatus Electronema</taxon>
    </lineage>
</organism>
<dbReference type="EMBL" id="NQJD01000047">
    <property type="protein sequence ID" value="TAA73945.1"/>
    <property type="molecule type" value="Genomic_DNA"/>
</dbReference>
<dbReference type="InterPro" id="IPR020536">
    <property type="entry name" value="ThiI_AANH"/>
</dbReference>
<keyword evidence="1" id="KW-0547">Nucleotide-binding</keyword>
<evidence type="ECO:0000256" key="1">
    <source>
        <dbReference type="ARBA" id="ARBA00022741"/>
    </source>
</evidence>
<dbReference type="PANTHER" id="PTHR11933">
    <property type="entry name" value="TRNA 5-METHYLAMINOMETHYL-2-THIOURIDYLATE -METHYLTRANSFERASE"/>
    <property type="match status" value="1"/>
</dbReference>
<dbReference type="PANTHER" id="PTHR11933:SF6">
    <property type="entry name" value="THIL AANH DOMAIN-CONTAINING PROTEIN"/>
    <property type="match status" value="1"/>
</dbReference>
<evidence type="ECO:0000313" key="6">
    <source>
        <dbReference type="Proteomes" id="UP000316238"/>
    </source>
</evidence>
<evidence type="ECO:0000259" key="3">
    <source>
        <dbReference type="Pfam" id="PF02568"/>
    </source>
</evidence>
<feature type="domain" description="NFACT protein RNA binding" evidence="4">
    <location>
        <begin position="256"/>
        <end position="369"/>
    </location>
</feature>
<dbReference type="InterPro" id="IPR059101">
    <property type="entry name" value="NFACT-R_2"/>
</dbReference>
<dbReference type="Pfam" id="PF02568">
    <property type="entry name" value="ThiI"/>
    <property type="match status" value="1"/>
</dbReference>
<proteinExistence type="predicted"/>
<dbReference type="Pfam" id="PF18297">
    <property type="entry name" value="NFACT-R_2"/>
    <property type="match status" value="1"/>
</dbReference>
<protein>
    <submittedName>
        <fullName evidence="5">Thiamine biosynthesis protein (ThiI)</fullName>
    </submittedName>
</protein>
<dbReference type="GO" id="GO:0004810">
    <property type="term" value="F:CCA tRNA nucleotidyltransferase activity"/>
    <property type="evidence" value="ECO:0007669"/>
    <property type="project" value="InterPro"/>
</dbReference>
<feature type="domain" description="Thil AANH" evidence="3">
    <location>
        <begin position="26"/>
        <end position="168"/>
    </location>
</feature>
<sequence>MRLQSILMGKADDYNHNITSMNKINAIGLFSGGLDSILACRIVAAQGIQVQALKFVTPFFGHDLLADEARFQQDIFDKYKIEAELVDLSEGYIELLRKPAHGFGKNFNPCIDCKILMLRRARELMEERGASFLFTGEVRGQRPMSQQLDTLQLIEKKAGCQDILLRPLSAKLMPPTLPEQQGLIDRTQLHGLAGRGRKGQLALARELGITNFPAPAGGCVLTDPILAARIQRFYQGLFAIGQEGITAEDICLLLIGRQFRLPGGHWLVLGRNEQENERLTALRGPEDWLLFMPERSGPVALLRRAAVTVAAEEQEQVKLALWAAGLVVRYGQKTEGRPLAGNVLMEQGGNQRKLCDVAPLPDELFKDWIV</sequence>
<dbReference type="GO" id="GO:0005524">
    <property type="term" value="F:ATP binding"/>
    <property type="evidence" value="ECO:0007669"/>
    <property type="project" value="UniProtKB-KW"/>
</dbReference>
<dbReference type="Gene3D" id="3.40.50.620">
    <property type="entry name" value="HUPs"/>
    <property type="match status" value="1"/>
</dbReference>
<keyword evidence="2" id="KW-0067">ATP-binding</keyword>
<evidence type="ECO:0000256" key="2">
    <source>
        <dbReference type="ARBA" id="ARBA00022840"/>
    </source>
</evidence>
<dbReference type="InterPro" id="IPR014729">
    <property type="entry name" value="Rossmann-like_a/b/a_fold"/>
</dbReference>
<dbReference type="AlphaFoldDB" id="A0A521FYV3"/>
<accession>A0A521FYV3</accession>
<comment type="caution">
    <text evidence="5">The sequence shown here is derived from an EMBL/GenBank/DDBJ whole genome shotgun (WGS) entry which is preliminary data.</text>
</comment>
<dbReference type="SUPFAM" id="SSF52402">
    <property type="entry name" value="Adenine nucleotide alpha hydrolases-like"/>
    <property type="match status" value="1"/>
</dbReference>